<evidence type="ECO:0000313" key="2">
    <source>
        <dbReference type="EMBL" id="GBQ07944.1"/>
    </source>
</evidence>
<dbReference type="Pfam" id="PF13332">
    <property type="entry name" value="Fil_haemagg_2"/>
    <property type="match status" value="1"/>
</dbReference>
<dbReference type="Proteomes" id="UP001062901">
    <property type="component" value="Unassembled WGS sequence"/>
</dbReference>
<keyword evidence="3" id="KW-1185">Reference proteome</keyword>
<dbReference type="Gene3D" id="3.40.390.10">
    <property type="entry name" value="Collagenase (Catalytic Domain)"/>
    <property type="match status" value="1"/>
</dbReference>
<dbReference type="InterPro" id="IPR024079">
    <property type="entry name" value="MetalloPept_cat_dom_sf"/>
</dbReference>
<reference evidence="2" key="1">
    <citation type="submission" date="2013-04" db="EMBL/GenBank/DDBJ databases">
        <title>The genome sequencing project of 58 acetic acid bacteria.</title>
        <authorList>
            <person name="Okamoto-Kainuma A."/>
            <person name="Ishikawa M."/>
            <person name="Umino S."/>
            <person name="Koizumi Y."/>
            <person name="Shiwa Y."/>
            <person name="Yoshikawa H."/>
            <person name="Matsutani M."/>
            <person name="Matsushita K."/>
        </authorList>
    </citation>
    <scope>NUCLEOTIDE SEQUENCE</scope>
    <source>
        <strain evidence="2">DSM 15669</strain>
    </source>
</reference>
<sequence>MGAGGVGAGISASGQMQKQNGHSASATAVDTTVNGSQNVTINAPGTTDINGGGITAKRIDVHTGTLAITSPQNTSDYESKATQASASGEVGTTVQEYNASGSYNQQTLKDHFVTTERKLSGLYAGSDGLGVDVSGDTTLKAGVISSTADASKNSLTTKHLDAQSEDNSSVWKIESVGGQGGVGSGMLSSASNSVLTAVKSMAANSLGMLGGGRSHNEHSTSYSAIGGNITVHATSQSGSYLTDVTKANGALENKFDPQKLQNEVQASQVGSQLVGSAIGKVSDVLKDQHVWGFKDGGYLRTALEAGGNAGIAAATGGNAGAAAASTVLGNIAASQTRQLVGDLAGSLTDNPALRTSLTNALSNIIASGAGAAGGLAFGTDHSTGINALSGAAAASAIQQYNQANEDQAEKEREKIGKDILEADPEVKKLLLTSPTAKAEIEGLEKQGWSIVYGEGGEGYTDYNTKKIILNYADAQYGTGGVASTISHELGHAIHRTEYDYSSKDAFVSKTLDGEGWATLNNIIISREVNSKLSDPYNRMKVETSIKENSVVYDSIFREKGNTYDAAHEIGKYYMGHEFNSVDKKKYGDYYGDAYDAYRKGK</sequence>
<dbReference type="EMBL" id="BAQD01000052">
    <property type="protein sequence ID" value="GBQ07944.1"/>
    <property type="molecule type" value="Genomic_DNA"/>
</dbReference>
<comment type="caution">
    <text evidence="2">The sequence shown here is derived from an EMBL/GenBank/DDBJ whole genome shotgun (WGS) entry which is preliminary data.</text>
</comment>
<evidence type="ECO:0000256" key="1">
    <source>
        <dbReference type="SAM" id="MobiDB-lite"/>
    </source>
</evidence>
<name>A0ABQ0P0K0_9PROT</name>
<proteinExistence type="predicted"/>
<protein>
    <submittedName>
        <fullName evidence="2">Uncharacterized protein</fullName>
    </submittedName>
</protein>
<gene>
    <name evidence="2" type="ORF">AA15669_1598</name>
</gene>
<feature type="region of interest" description="Disordered" evidence="1">
    <location>
        <begin position="1"/>
        <end position="26"/>
    </location>
</feature>
<dbReference type="InterPro" id="IPR025157">
    <property type="entry name" value="Hemagglutinin_rpt"/>
</dbReference>
<evidence type="ECO:0000313" key="3">
    <source>
        <dbReference type="Proteomes" id="UP001062901"/>
    </source>
</evidence>
<accession>A0ABQ0P0K0</accession>
<feature type="compositionally biased region" description="Polar residues" evidence="1">
    <location>
        <begin position="15"/>
        <end position="26"/>
    </location>
</feature>
<organism evidence="2 3">
    <name type="scientific">Saccharibacter floricola DSM 15669</name>
    <dbReference type="NCBI Taxonomy" id="1123227"/>
    <lineage>
        <taxon>Bacteria</taxon>
        <taxon>Pseudomonadati</taxon>
        <taxon>Pseudomonadota</taxon>
        <taxon>Alphaproteobacteria</taxon>
        <taxon>Acetobacterales</taxon>
        <taxon>Acetobacteraceae</taxon>
        <taxon>Saccharibacter</taxon>
    </lineage>
</organism>